<comment type="caution">
    <text evidence="3">The sequence shown here is derived from an EMBL/GenBank/DDBJ whole genome shotgun (WGS) entry which is preliminary data.</text>
</comment>
<evidence type="ECO:0000313" key="4">
    <source>
        <dbReference type="Proteomes" id="UP000262969"/>
    </source>
</evidence>
<dbReference type="Pfam" id="PF00534">
    <property type="entry name" value="Glycos_transf_1"/>
    <property type="match status" value="1"/>
</dbReference>
<organism evidence="3 4">
    <name type="scientific">Lachnoclostridium phytofermentans</name>
    <dbReference type="NCBI Taxonomy" id="66219"/>
    <lineage>
        <taxon>Bacteria</taxon>
        <taxon>Bacillati</taxon>
        <taxon>Bacillota</taxon>
        <taxon>Clostridia</taxon>
        <taxon>Lachnospirales</taxon>
        <taxon>Lachnospiraceae</taxon>
    </lineage>
</organism>
<dbReference type="AlphaFoldDB" id="A0A3D2X2Y1"/>
<dbReference type="InterPro" id="IPR001296">
    <property type="entry name" value="Glyco_trans_1"/>
</dbReference>
<dbReference type="Pfam" id="PF13439">
    <property type="entry name" value="Glyco_transf_4"/>
    <property type="match status" value="1"/>
</dbReference>
<feature type="domain" description="Glycosyltransferase subfamily 4-like N-terminal" evidence="2">
    <location>
        <begin position="17"/>
        <end position="178"/>
    </location>
</feature>
<dbReference type="InterPro" id="IPR028098">
    <property type="entry name" value="Glyco_trans_4-like_N"/>
</dbReference>
<name>A0A3D2X2Y1_9FIRM</name>
<evidence type="ECO:0000313" key="3">
    <source>
        <dbReference type="EMBL" id="HCL01509.1"/>
    </source>
</evidence>
<feature type="domain" description="Glycosyl transferase family 1" evidence="1">
    <location>
        <begin position="188"/>
        <end position="308"/>
    </location>
</feature>
<accession>A0A3D2X2Y1</accession>
<dbReference type="PANTHER" id="PTHR45947:SF3">
    <property type="entry name" value="SULFOQUINOVOSYL TRANSFERASE SQD2"/>
    <property type="match status" value="1"/>
</dbReference>
<dbReference type="InterPro" id="IPR050194">
    <property type="entry name" value="Glycosyltransferase_grp1"/>
</dbReference>
<protein>
    <submittedName>
        <fullName evidence="3">Glycosyltransferase family 1 protein</fullName>
    </submittedName>
</protein>
<dbReference type="CDD" id="cd03812">
    <property type="entry name" value="GT4_CapH-like"/>
    <property type="match status" value="1"/>
</dbReference>
<dbReference type="Gene3D" id="3.40.50.2000">
    <property type="entry name" value="Glycogen Phosphorylase B"/>
    <property type="match status" value="2"/>
</dbReference>
<evidence type="ECO:0000259" key="1">
    <source>
        <dbReference type="Pfam" id="PF00534"/>
    </source>
</evidence>
<dbReference type="EMBL" id="DPVV01000130">
    <property type="protein sequence ID" value="HCL01509.1"/>
    <property type="molecule type" value="Genomic_DNA"/>
</dbReference>
<evidence type="ECO:0000259" key="2">
    <source>
        <dbReference type="Pfam" id="PF13439"/>
    </source>
</evidence>
<dbReference type="PANTHER" id="PTHR45947">
    <property type="entry name" value="SULFOQUINOVOSYL TRANSFERASE SQD2"/>
    <property type="match status" value="1"/>
</dbReference>
<proteinExistence type="predicted"/>
<gene>
    <name evidence="3" type="ORF">DHW61_03695</name>
</gene>
<dbReference type="SUPFAM" id="SSF53756">
    <property type="entry name" value="UDP-Glycosyltransferase/glycogen phosphorylase"/>
    <property type="match status" value="1"/>
</dbReference>
<sequence>MRPIRILYVNGGIMHRGGIESYMMNYYRHIDRSIIQIDFIVHGFDKGVYDDEIKSLGGRIYNIPVKSKDYFGNIKALKKIFNCGEYRIVHSHLDAMSMVILKTAKECGIPIRIAHSHNTQHLTNNCMKYLLNEYARKNVKKYATHLLACSEAAGRWLYGNKAYDEGKVKLVNNAIEFDKFAFNKQRRDLIRAQLGLENNFVIGHVGRFDYQKNHMFLLETFNATLKQIPNAKLLLIGEGHLEEQIKAKIKELGIKENVVLLGARSDINELLNSFDLFLLPSLFEGLPVVLIESQANGLVCIASDKITKSVDITKKTTFLPLEEDKKIWVRNISESKQKVQSREIQRKEFEEKGYSIELESRLLQDFYISLVEKGNI</sequence>
<dbReference type="GO" id="GO:0016757">
    <property type="term" value="F:glycosyltransferase activity"/>
    <property type="evidence" value="ECO:0007669"/>
    <property type="project" value="InterPro"/>
</dbReference>
<dbReference type="Proteomes" id="UP000262969">
    <property type="component" value="Unassembled WGS sequence"/>
</dbReference>
<keyword evidence="3" id="KW-0808">Transferase</keyword>
<reference evidence="3 4" key="1">
    <citation type="journal article" date="2018" name="Nat. Biotechnol.">
        <title>A standardized bacterial taxonomy based on genome phylogeny substantially revises the tree of life.</title>
        <authorList>
            <person name="Parks D.H."/>
            <person name="Chuvochina M."/>
            <person name="Waite D.W."/>
            <person name="Rinke C."/>
            <person name="Skarshewski A."/>
            <person name="Chaumeil P.A."/>
            <person name="Hugenholtz P."/>
        </authorList>
    </citation>
    <scope>NUCLEOTIDE SEQUENCE [LARGE SCALE GENOMIC DNA]</scope>
    <source>
        <strain evidence="3">UBA11728</strain>
    </source>
</reference>